<sequence length="183" mass="21366">MLQFYQALLLFTFLYLIWDCYNANRLLLMCEDDQRLNAGKKNHSAEKLWSSQKNLWNFCVGGKAAACVPPLQDFAYSYRIADRYLLLACAIEKNFSTVLTAIFCFLFDGHGFLEDGRDLTSDKYQFRFCANRNEYDSLATIYEKFKFDPNVWDMIAVVRDPFERFVSGFADKCLRQVHSSTEL</sequence>
<dbReference type="GO" id="GO:1902884">
    <property type="term" value="P:positive regulation of response to oxidative stress"/>
    <property type="evidence" value="ECO:0007669"/>
    <property type="project" value="InterPro"/>
</dbReference>
<dbReference type="EMBL" id="KN773938">
    <property type="protein sequence ID" value="KIH45107.1"/>
    <property type="molecule type" value="Genomic_DNA"/>
</dbReference>
<dbReference type="GO" id="GO:0050650">
    <property type="term" value="P:chondroitin sulfate proteoglycan biosynthetic process"/>
    <property type="evidence" value="ECO:0007669"/>
    <property type="project" value="InterPro"/>
</dbReference>
<evidence type="ECO:0000313" key="1">
    <source>
        <dbReference type="EMBL" id="KIH45107.1"/>
    </source>
</evidence>
<dbReference type="OrthoDB" id="408912at2759"/>
<gene>
    <name evidence="1" type="ORF">ANCDUO_24857</name>
</gene>
<organism evidence="1 2">
    <name type="scientific">Ancylostoma duodenale</name>
    <dbReference type="NCBI Taxonomy" id="51022"/>
    <lineage>
        <taxon>Eukaryota</taxon>
        <taxon>Metazoa</taxon>
        <taxon>Ecdysozoa</taxon>
        <taxon>Nematoda</taxon>
        <taxon>Chromadorea</taxon>
        <taxon>Rhabditida</taxon>
        <taxon>Rhabditina</taxon>
        <taxon>Rhabditomorpha</taxon>
        <taxon>Strongyloidea</taxon>
        <taxon>Ancylostomatidae</taxon>
        <taxon>Ancylostomatinae</taxon>
        <taxon>Ancylostoma</taxon>
    </lineage>
</organism>
<reference evidence="1 2" key="1">
    <citation type="submission" date="2013-12" db="EMBL/GenBank/DDBJ databases">
        <title>Draft genome of the parsitic nematode Ancylostoma duodenale.</title>
        <authorList>
            <person name="Mitreva M."/>
        </authorList>
    </citation>
    <scope>NUCLEOTIDE SEQUENCE [LARGE SCALE GENOMIC DNA]</scope>
    <source>
        <strain evidence="1 2">Zhejiang</strain>
    </source>
</reference>
<accession>A0A0C2C619</accession>
<proteinExistence type="predicted"/>
<protein>
    <recommendedName>
        <fullName evidence="3">Sulfotransferase domain-containing protein</fullName>
    </recommendedName>
</protein>
<dbReference type="AlphaFoldDB" id="A0A0C2C619"/>
<dbReference type="GO" id="GO:0016020">
    <property type="term" value="C:membrane"/>
    <property type="evidence" value="ECO:0007669"/>
    <property type="project" value="InterPro"/>
</dbReference>
<dbReference type="InterPro" id="IPR007669">
    <property type="entry name" value="Chst-1-like"/>
</dbReference>
<keyword evidence="2" id="KW-1185">Reference proteome</keyword>
<dbReference type="Proteomes" id="UP000054047">
    <property type="component" value="Unassembled WGS sequence"/>
</dbReference>
<dbReference type="InterPro" id="IPR005331">
    <property type="entry name" value="Sulfotransferase"/>
</dbReference>
<evidence type="ECO:0000313" key="2">
    <source>
        <dbReference type="Proteomes" id="UP000054047"/>
    </source>
</evidence>
<dbReference type="Pfam" id="PF03567">
    <property type="entry name" value="Sulfotransfer_2"/>
    <property type="match status" value="1"/>
</dbReference>
<evidence type="ECO:0008006" key="3">
    <source>
        <dbReference type="Google" id="ProtNLM"/>
    </source>
</evidence>
<dbReference type="GO" id="GO:0047756">
    <property type="term" value="F:chondroitin 4-sulfotransferase activity"/>
    <property type="evidence" value="ECO:0007669"/>
    <property type="project" value="InterPro"/>
</dbReference>
<dbReference type="PANTHER" id="PTHR22900">
    <property type="entry name" value="PROTEIN CBG14245-RELATED"/>
    <property type="match status" value="1"/>
</dbReference>
<name>A0A0C2C619_9BILA</name>